<name>A0A151AM49_9CLOT</name>
<dbReference type="Pfam" id="PF01555">
    <property type="entry name" value="N6_N4_Mtase"/>
    <property type="match status" value="1"/>
</dbReference>
<reference evidence="6 7" key="1">
    <citation type="submission" date="2016-02" db="EMBL/GenBank/DDBJ databases">
        <title>Genome sequence of Clostridium colicanis DSM 13634.</title>
        <authorList>
            <person name="Poehlein A."/>
            <person name="Daniel R."/>
        </authorList>
    </citation>
    <scope>NUCLEOTIDE SEQUENCE [LARGE SCALE GENOMIC DNA]</scope>
    <source>
        <strain evidence="6 7">DSM 13634</strain>
    </source>
</reference>
<evidence type="ECO:0000256" key="3">
    <source>
        <dbReference type="ARBA" id="ARBA00022679"/>
    </source>
</evidence>
<dbReference type="InterPro" id="IPR001091">
    <property type="entry name" value="RM_Methyltransferase"/>
</dbReference>
<dbReference type="InterPro" id="IPR029063">
    <property type="entry name" value="SAM-dependent_MTases_sf"/>
</dbReference>
<dbReference type="Gene3D" id="3.40.50.150">
    <property type="entry name" value="Vaccinia Virus protein VP39"/>
    <property type="match status" value="1"/>
</dbReference>
<dbReference type="PROSITE" id="PS00092">
    <property type="entry name" value="N6_MTASE"/>
    <property type="match status" value="1"/>
</dbReference>
<evidence type="ECO:0000313" key="7">
    <source>
        <dbReference type="Proteomes" id="UP000075374"/>
    </source>
</evidence>
<evidence type="ECO:0000313" key="6">
    <source>
        <dbReference type="EMBL" id="KYH28703.1"/>
    </source>
</evidence>
<dbReference type="SUPFAM" id="SSF53335">
    <property type="entry name" value="S-adenosyl-L-methionine-dependent methyltransferases"/>
    <property type="match status" value="1"/>
</dbReference>
<keyword evidence="2 6" id="KW-0489">Methyltransferase</keyword>
<dbReference type="REBASE" id="152060">
    <property type="entry name" value="M.Cco13634ORF17160P"/>
</dbReference>
<evidence type="ECO:0000256" key="1">
    <source>
        <dbReference type="ARBA" id="ARBA00006594"/>
    </source>
</evidence>
<comment type="caution">
    <text evidence="6">The sequence shown here is derived from an EMBL/GenBank/DDBJ whole genome shotgun (WGS) entry which is preliminary data.</text>
</comment>
<proteinExistence type="inferred from homology"/>
<dbReference type="PATRIC" id="fig|1121305.3.peg.1720"/>
<dbReference type="GO" id="GO:0032259">
    <property type="term" value="P:methylation"/>
    <property type="evidence" value="ECO:0007669"/>
    <property type="project" value="UniProtKB-KW"/>
</dbReference>
<organism evidence="6 7">
    <name type="scientific">Clostridium colicanis DSM 13634</name>
    <dbReference type="NCBI Taxonomy" id="1121305"/>
    <lineage>
        <taxon>Bacteria</taxon>
        <taxon>Bacillati</taxon>
        <taxon>Bacillota</taxon>
        <taxon>Clostridia</taxon>
        <taxon>Eubacteriales</taxon>
        <taxon>Clostridiaceae</taxon>
        <taxon>Clostridium</taxon>
    </lineage>
</organism>
<dbReference type="EMBL" id="LTBB01000008">
    <property type="protein sequence ID" value="KYH28703.1"/>
    <property type="molecule type" value="Genomic_DNA"/>
</dbReference>
<dbReference type="AlphaFoldDB" id="A0A151AM49"/>
<dbReference type="InterPro" id="IPR002052">
    <property type="entry name" value="DNA_methylase_N6_adenine_CS"/>
</dbReference>
<keyword evidence="7" id="KW-1185">Reference proteome</keyword>
<evidence type="ECO:0000256" key="4">
    <source>
        <dbReference type="ARBA" id="ARBA00022747"/>
    </source>
</evidence>
<dbReference type="Proteomes" id="UP000075374">
    <property type="component" value="Unassembled WGS sequence"/>
</dbReference>
<feature type="domain" description="DNA methylase N-4/N-6" evidence="5">
    <location>
        <begin position="108"/>
        <end position="428"/>
    </location>
</feature>
<comment type="similarity">
    <text evidence="1">Belongs to the N(4)/N(6)-methyltransferase family.</text>
</comment>
<dbReference type="RefSeq" id="WP_061858552.1">
    <property type="nucleotide sequence ID" value="NZ_LTBB01000008.1"/>
</dbReference>
<keyword evidence="3 6" id="KW-0808">Transferase</keyword>
<accession>A0A151AM49</accession>
<sequence>MSVNISKIRREQLLQKIEEIRLHLLKNAPNPQLEDYLLELASEIKNRKFGLVFEKHREKIDDLMLTHLPVLTEDKELTIDNGGQWNFLIEGDNLPALELLLKTHKGKIDLIYIDPPYNTKSKDFIYDDSYVDPNDTFKHSKWLSFMEKRLNLAHQLLKPEGCIFISINEEEQAQLKILCDQIFGESNYLTMFSVKVRHEDRILKGDKDFHEVIEYLLLYRKSPLFKTVKRILDNTSIDDYVYKVIEKESNPDTVVLDGKTVSVFKPGQYEIKKVSPDLSNLKKINIRGSIKEGNSSGRFFMKHFNKYIGEQLGYLYKVPNMGGDGLGFRYFLLPDKPSRTNGDYFQGVPVNRGETKEIPFPNFLDFEYAFNNVGYEGEVEFRNGKKPMDFINKCFEMGGIKRNKNSIVLDFFAGSGSTGHSLMELNKADNGNRRFILVTNNENNICRNVTYERLKRVIEKENYQASLKYYRVDFINTEGKVYYEYADELLKHIRELVQLENGVDLNSNEEFAIVLTDEEMDEFVQNLPKRSKPCRKLYVGHDVLPDPERERELIRNGIEIVRIPDYYYSERRG</sequence>
<dbReference type="GO" id="GO:0008170">
    <property type="term" value="F:N-methyltransferase activity"/>
    <property type="evidence" value="ECO:0007669"/>
    <property type="project" value="InterPro"/>
</dbReference>
<dbReference type="STRING" id="1121305.CLCOL_17160"/>
<evidence type="ECO:0000256" key="2">
    <source>
        <dbReference type="ARBA" id="ARBA00022603"/>
    </source>
</evidence>
<gene>
    <name evidence="6" type="ORF">CLCOL_17160</name>
</gene>
<dbReference type="GO" id="GO:0009307">
    <property type="term" value="P:DNA restriction-modification system"/>
    <property type="evidence" value="ECO:0007669"/>
    <property type="project" value="UniProtKB-KW"/>
</dbReference>
<dbReference type="InterPro" id="IPR002941">
    <property type="entry name" value="DNA_methylase_N4/N6"/>
</dbReference>
<protein>
    <submittedName>
        <fullName evidence="6">Putative methyltransferase</fullName>
    </submittedName>
</protein>
<dbReference type="PRINTS" id="PR00508">
    <property type="entry name" value="S21N4MTFRASE"/>
</dbReference>
<evidence type="ECO:0000259" key="5">
    <source>
        <dbReference type="Pfam" id="PF01555"/>
    </source>
</evidence>
<keyword evidence="4" id="KW-0680">Restriction system</keyword>
<dbReference type="GO" id="GO:0003677">
    <property type="term" value="F:DNA binding"/>
    <property type="evidence" value="ECO:0007669"/>
    <property type="project" value="InterPro"/>
</dbReference>